<sequence>MSQTSERLAAAILLQGSGRTQSAAALLRNRSGKENREEIKRGSTSRGSDLQNWSAARIQRRLTRVPSSEPASHQSRASYARNDYSANTSDAGKRYS</sequence>
<feature type="compositionally biased region" description="Polar residues" evidence="1">
    <location>
        <begin position="42"/>
        <end position="54"/>
    </location>
</feature>
<accession>A0A9Q1G6F5</accession>
<name>A0A9Q1G6F5_SYNKA</name>
<comment type="caution">
    <text evidence="2">The sequence shown here is derived from an EMBL/GenBank/DDBJ whole genome shotgun (WGS) entry which is preliminary data.</text>
</comment>
<organism evidence="2 3">
    <name type="scientific">Synaphobranchus kaupii</name>
    <name type="common">Kaup's arrowtooth eel</name>
    <dbReference type="NCBI Taxonomy" id="118154"/>
    <lineage>
        <taxon>Eukaryota</taxon>
        <taxon>Metazoa</taxon>
        <taxon>Chordata</taxon>
        <taxon>Craniata</taxon>
        <taxon>Vertebrata</taxon>
        <taxon>Euteleostomi</taxon>
        <taxon>Actinopterygii</taxon>
        <taxon>Neopterygii</taxon>
        <taxon>Teleostei</taxon>
        <taxon>Anguilliformes</taxon>
        <taxon>Synaphobranchidae</taxon>
        <taxon>Synaphobranchus</taxon>
    </lineage>
</organism>
<protein>
    <submittedName>
        <fullName evidence="2">Uncharacterized protein</fullName>
    </submittedName>
</protein>
<proteinExistence type="predicted"/>
<reference evidence="2" key="1">
    <citation type="journal article" date="2023" name="Science">
        <title>Genome structures resolve the early diversification of teleost fishes.</title>
        <authorList>
            <person name="Parey E."/>
            <person name="Louis A."/>
            <person name="Montfort J."/>
            <person name="Bouchez O."/>
            <person name="Roques C."/>
            <person name="Iampietro C."/>
            <person name="Lluch J."/>
            <person name="Castinel A."/>
            <person name="Donnadieu C."/>
            <person name="Desvignes T."/>
            <person name="Floi Bucao C."/>
            <person name="Jouanno E."/>
            <person name="Wen M."/>
            <person name="Mejri S."/>
            <person name="Dirks R."/>
            <person name="Jansen H."/>
            <person name="Henkel C."/>
            <person name="Chen W.J."/>
            <person name="Zahm M."/>
            <person name="Cabau C."/>
            <person name="Klopp C."/>
            <person name="Thompson A.W."/>
            <person name="Robinson-Rechavi M."/>
            <person name="Braasch I."/>
            <person name="Lecointre G."/>
            <person name="Bobe J."/>
            <person name="Postlethwait J.H."/>
            <person name="Berthelot C."/>
            <person name="Roest Crollius H."/>
            <person name="Guiguen Y."/>
        </authorList>
    </citation>
    <scope>NUCLEOTIDE SEQUENCE</scope>
    <source>
        <strain evidence="2">WJC10195</strain>
    </source>
</reference>
<keyword evidence="3" id="KW-1185">Reference proteome</keyword>
<evidence type="ECO:0000313" key="2">
    <source>
        <dbReference type="EMBL" id="KAJ8376373.1"/>
    </source>
</evidence>
<feature type="compositionally biased region" description="Polar residues" evidence="1">
    <location>
        <begin position="65"/>
        <end position="77"/>
    </location>
</feature>
<gene>
    <name evidence="2" type="ORF">SKAU_G00069530</name>
</gene>
<evidence type="ECO:0000256" key="1">
    <source>
        <dbReference type="SAM" id="MobiDB-lite"/>
    </source>
</evidence>
<feature type="compositionally biased region" description="Basic and acidic residues" evidence="1">
    <location>
        <begin position="31"/>
        <end position="41"/>
    </location>
</feature>
<dbReference type="EMBL" id="JAINUF010000002">
    <property type="protein sequence ID" value="KAJ8376373.1"/>
    <property type="molecule type" value="Genomic_DNA"/>
</dbReference>
<dbReference type="AlphaFoldDB" id="A0A9Q1G6F5"/>
<feature type="region of interest" description="Disordered" evidence="1">
    <location>
        <begin position="19"/>
        <end position="96"/>
    </location>
</feature>
<evidence type="ECO:0000313" key="3">
    <source>
        <dbReference type="Proteomes" id="UP001152622"/>
    </source>
</evidence>
<dbReference type="Proteomes" id="UP001152622">
    <property type="component" value="Chromosome 2"/>
</dbReference>